<gene>
    <name evidence="2" type="ORF">QO011_007699</name>
</gene>
<dbReference type="Pfam" id="PF03734">
    <property type="entry name" value="YkuD"/>
    <property type="match status" value="1"/>
</dbReference>
<feature type="domain" description="L,D-TPase catalytic" evidence="1">
    <location>
        <begin position="28"/>
        <end position="167"/>
    </location>
</feature>
<dbReference type="PANTHER" id="PTHR38589:SF1">
    <property type="entry name" value="BLR0621 PROTEIN"/>
    <property type="match status" value="1"/>
</dbReference>
<dbReference type="PANTHER" id="PTHR38589">
    <property type="entry name" value="BLR0621 PROTEIN"/>
    <property type="match status" value="1"/>
</dbReference>
<keyword evidence="3" id="KW-1185">Reference proteome</keyword>
<accession>A0ABU0JMN3</accession>
<reference evidence="2 3" key="1">
    <citation type="submission" date="2023-07" db="EMBL/GenBank/DDBJ databases">
        <title>Genomic Encyclopedia of Type Strains, Phase IV (KMG-IV): sequencing the most valuable type-strain genomes for metagenomic binning, comparative biology and taxonomic classification.</title>
        <authorList>
            <person name="Goeker M."/>
        </authorList>
    </citation>
    <scope>NUCLEOTIDE SEQUENCE [LARGE SCALE GENOMIC DNA]</scope>
    <source>
        <strain evidence="2 3">DSM 19619</strain>
    </source>
</reference>
<organism evidence="2 3">
    <name type="scientific">Labrys wisconsinensis</name>
    <dbReference type="NCBI Taxonomy" id="425677"/>
    <lineage>
        <taxon>Bacteria</taxon>
        <taxon>Pseudomonadati</taxon>
        <taxon>Pseudomonadota</taxon>
        <taxon>Alphaproteobacteria</taxon>
        <taxon>Hyphomicrobiales</taxon>
        <taxon>Xanthobacteraceae</taxon>
        <taxon>Labrys</taxon>
    </lineage>
</organism>
<evidence type="ECO:0000259" key="1">
    <source>
        <dbReference type="Pfam" id="PF03734"/>
    </source>
</evidence>
<dbReference type="Proteomes" id="UP001242480">
    <property type="component" value="Unassembled WGS sequence"/>
</dbReference>
<evidence type="ECO:0000313" key="3">
    <source>
        <dbReference type="Proteomes" id="UP001242480"/>
    </source>
</evidence>
<dbReference type="InterPro" id="IPR005490">
    <property type="entry name" value="LD_TPept_cat_dom"/>
</dbReference>
<dbReference type="RefSeq" id="WP_307284645.1">
    <property type="nucleotide sequence ID" value="NZ_JAUSVX010000025.1"/>
</dbReference>
<proteinExistence type="predicted"/>
<dbReference type="EMBL" id="JAUSVX010000025">
    <property type="protein sequence ID" value="MDQ0474658.1"/>
    <property type="molecule type" value="Genomic_DNA"/>
</dbReference>
<protein>
    <submittedName>
        <fullName evidence="2">L,D-peptidoglycan transpeptidase YkuD (ErfK/YbiS/YcfS/YnhG family)</fullName>
    </submittedName>
</protein>
<name>A0ABU0JMN3_9HYPH</name>
<evidence type="ECO:0000313" key="2">
    <source>
        <dbReference type="EMBL" id="MDQ0474658.1"/>
    </source>
</evidence>
<comment type="caution">
    <text evidence="2">The sequence shown here is derived from an EMBL/GenBank/DDBJ whole genome shotgun (WGS) entry which is preliminary data.</text>
</comment>
<sequence length="175" mass="19496">MKRRIAKIRVHARPTDRCRGILSLGGVAYPCVLGRGGIVVAKREGDGGTPRARLALRGQIQRPDRGPRVPSLLPFRATRRDDAWCDDPADRRYNQRIRRPPGSAQECLWRADRLYDVVVPLGWNDGPVRKGRGSAIFWHLCREAGTPTAGCVAVDPAVFRKVLPRLSRRAVMTIG</sequence>